<dbReference type="Proteomes" id="UP000276437">
    <property type="component" value="Chromosome"/>
</dbReference>
<dbReference type="PANTHER" id="PTHR43796:SF2">
    <property type="entry name" value="CARBOXYNORSPERMIDINE SYNTHASE"/>
    <property type="match status" value="1"/>
</dbReference>
<protein>
    <submittedName>
        <fullName evidence="2">N-acetyl-gamma-glutamyl-phosphate reductase</fullName>
        <ecNumber evidence="2">1.2.1.38</ecNumber>
    </submittedName>
</protein>
<dbReference type="EC" id="1.2.1.38" evidence="2"/>
<dbReference type="InterPro" id="IPR036291">
    <property type="entry name" value="NAD(P)-bd_dom_sf"/>
</dbReference>
<dbReference type="Gene3D" id="3.30.360.10">
    <property type="entry name" value="Dihydrodipicolinate Reductase, domain 2"/>
    <property type="match status" value="1"/>
</dbReference>
<proteinExistence type="predicted"/>
<dbReference type="KEGG" id="mana:MAMMFC1_02826"/>
<evidence type="ECO:0000259" key="1">
    <source>
        <dbReference type="Pfam" id="PF03435"/>
    </source>
</evidence>
<reference evidence="2 3" key="1">
    <citation type="journal article" date="2018" name="Int. J. Syst. Evol. Microbiol.">
        <title>Methylomusa anaerophila gen. nov., sp. nov., an anaerobic methanol-utilizing bacterium isolated from a microbial fuel cell.</title>
        <authorList>
            <person name="Amano N."/>
            <person name="Yamamuro A."/>
            <person name="Miyahara M."/>
            <person name="Kouzuma A."/>
            <person name="Abe T."/>
            <person name="Watanabe K."/>
        </authorList>
    </citation>
    <scope>NUCLEOTIDE SEQUENCE [LARGE SCALE GENOMIC DNA]</scope>
    <source>
        <strain evidence="2 3">MMFC1</strain>
    </source>
</reference>
<dbReference type="PANTHER" id="PTHR43796">
    <property type="entry name" value="CARBOXYNORSPERMIDINE SYNTHASE"/>
    <property type="match status" value="1"/>
</dbReference>
<dbReference type="Pfam" id="PF03435">
    <property type="entry name" value="Sacchrp_dh_NADP"/>
    <property type="match status" value="1"/>
</dbReference>
<keyword evidence="3" id="KW-1185">Reference proteome</keyword>
<sequence length="375" mass="41339">MNLAKKTIGIMGATGYVGREAVKTLLAFTDHNIMLGGREPEKLRSIFPAMESRGDCLHADIYNRDQLYYFCSKCDLVINCAGPAKQILDRVAAAAIDQGVHYVDVAGDIHLYKQLRKRNQEIAEKKLLFIVSAGVYPGLSEVVPAYVAETYFDEIDLLAVFFAGQGGFSLNAAYDIVCSIEEDTGLGMTYCKNGAAQKIEGAFHSSYELPSPAGKVDAYPVLNPEFKQIAARYKIKSAYFYNTYPNKSVLNKFVMIKALAQYKTEEQKKASAKILVEQYAEKKKEAGDFTMLHLIATGNKNGKYLELVSNLLYKNDWNTLSGIVAANAARLVAEGNRERAGCFFLTEGVNAAQLLELLSERNVGLSIHFSRGGRG</sequence>
<accession>A0A348AM43</accession>
<evidence type="ECO:0000313" key="2">
    <source>
        <dbReference type="EMBL" id="BBB92141.1"/>
    </source>
</evidence>
<dbReference type="EMBL" id="AP018449">
    <property type="protein sequence ID" value="BBB92141.1"/>
    <property type="molecule type" value="Genomic_DNA"/>
</dbReference>
<dbReference type="InterPro" id="IPR005097">
    <property type="entry name" value="Sacchrp_dh_NADP-bd"/>
</dbReference>
<name>A0A348AM43_9FIRM</name>
<evidence type="ECO:0000313" key="3">
    <source>
        <dbReference type="Proteomes" id="UP000276437"/>
    </source>
</evidence>
<dbReference type="AlphaFoldDB" id="A0A348AM43"/>
<dbReference type="Gene3D" id="3.40.50.720">
    <property type="entry name" value="NAD(P)-binding Rossmann-like Domain"/>
    <property type="match status" value="1"/>
</dbReference>
<dbReference type="SUPFAM" id="SSF51735">
    <property type="entry name" value="NAD(P)-binding Rossmann-fold domains"/>
    <property type="match status" value="1"/>
</dbReference>
<gene>
    <name evidence="2" type="primary">argC_2</name>
    <name evidence="2" type="ORF">MAMMFC1_02826</name>
</gene>
<feature type="domain" description="Saccharopine dehydrogenase NADP binding" evidence="1">
    <location>
        <begin position="8"/>
        <end position="126"/>
    </location>
</feature>
<organism evidence="2 3">
    <name type="scientific">Methylomusa anaerophila</name>
    <dbReference type="NCBI Taxonomy" id="1930071"/>
    <lineage>
        <taxon>Bacteria</taxon>
        <taxon>Bacillati</taxon>
        <taxon>Bacillota</taxon>
        <taxon>Negativicutes</taxon>
        <taxon>Selenomonadales</taxon>
        <taxon>Sporomusaceae</taxon>
        <taxon>Methylomusa</taxon>
    </lineage>
</organism>
<dbReference type="GO" id="GO:0003942">
    <property type="term" value="F:N-acetyl-gamma-glutamyl-phosphate reductase activity"/>
    <property type="evidence" value="ECO:0007669"/>
    <property type="project" value="UniProtKB-EC"/>
</dbReference>
<dbReference type="RefSeq" id="WP_197723818.1">
    <property type="nucleotide sequence ID" value="NZ_AP018449.1"/>
</dbReference>
<keyword evidence="2" id="KW-0560">Oxidoreductase</keyword>